<comment type="caution">
    <text evidence="1">The sequence shown here is derived from an EMBL/GenBank/DDBJ whole genome shotgun (WGS) entry which is preliminary data.</text>
</comment>
<evidence type="ECO:0000313" key="2">
    <source>
        <dbReference type="Proteomes" id="UP000266841"/>
    </source>
</evidence>
<dbReference type="Proteomes" id="UP000266841">
    <property type="component" value="Unassembled WGS sequence"/>
</dbReference>
<protein>
    <submittedName>
        <fullName evidence="1">Uncharacterized protein</fullName>
    </submittedName>
</protein>
<proteinExistence type="predicted"/>
<gene>
    <name evidence="1" type="ORF">THAOC_09678</name>
</gene>
<dbReference type="AlphaFoldDB" id="K0SS02"/>
<evidence type="ECO:0000313" key="1">
    <source>
        <dbReference type="EMBL" id="EJK69098.1"/>
    </source>
</evidence>
<accession>K0SS02</accession>
<dbReference type="EMBL" id="AGNL01010455">
    <property type="protein sequence ID" value="EJK69098.1"/>
    <property type="molecule type" value="Genomic_DNA"/>
</dbReference>
<feature type="non-terminal residue" evidence="1">
    <location>
        <position position="1"/>
    </location>
</feature>
<keyword evidence="2" id="KW-1185">Reference proteome</keyword>
<name>K0SS02_THAOC</name>
<reference evidence="1 2" key="1">
    <citation type="journal article" date="2012" name="Genome Biol.">
        <title>Genome and low-iron response of an oceanic diatom adapted to chronic iron limitation.</title>
        <authorList>
            <person name="Lommer M."/>
            <person name="Specht M."/>
            <person name="Roy A.S."/>
            <person name="Kraemer L."/>
            <person name="Andreson R."/>
            <person name="Gutowska M.A."/>
            <person name="Wolf J."/>
            <person name="Bergner S.V."/>
            <person name="Schilhabel M.B."/>
            <person name="Klostermeier U.C."/>
            <person name="Beiko R.G."/>
            <person name="Rosenstiel P."/>
            <person name="Hippler M."/>
            <person name="Laroche J."/>
        </authorList>
    </citation>
    <scope>NUCLEOTIDE SEQUENCE [LARGE SCALE GENOMIC DNA]</scope>
    <source>
        <strain evidence="1 2">CCMP1005</strain>
    </source>
</reference>
<organism evidence="1 2">
    <name type="scientific">Thalassiosira oceanica</name>
    <name type="common">Marine diatom</name>
    <dbReference type="NCBI Taxonomy" id="159749"/>
    <lineage>
        <taxon>Eukaryota</taxon>
        <taxon>Sar</taxon>
        <taxon>Stramenopiles</taxon>
        <taxon>Ochrophyta</taxon>
        <taxon>Bacillariophyta</taxon>
        <taxon>Coscinodiscophyceae</taxon>
        <taxon>Thalassiosirophycidae</taxon>
        <taxon>Thalassiosirales</taxon>
        <taxon>Thalassiosiraceae</taxon>
        <taxon>Thalassiosira</taxon>
    </lineage>
</organism>
<sequence length="186" mass="20251">VDGVGLEVSQAAISRPDLGDPYPQAGLDLSKTLQSFTANHGQTYRGRALLVENFQRAETAKPVPPPSRAPITGVNCQRTRAAPEESNSLCSGDASVDERKVFVGPMRDPAKPVPPPSRTPITGVAVKRARAEESNGRRGKPRSKFRFHLAFPLTKLSRNRLSTVLGWNIFLASFKLVIPVERLEGL</sequence>